<name>A0A8G0KVB0_9FLAO</name>
<dbReference type="Proteomes" id="UP000824721">
    <property type="component" value="Chromosome"/>
</dbReference>
<evidence type="ECO:0000313" key="1">
    <source>
        <dbReference type="EMBL" id="QYS88429.1"/>
    </source>
</evidence>
<accession>A0A8G0KVB0</accession>
<reference evidence="1" key="1">
    <citation type="submission" date="2020-12" db="EMBL/GenBank/DDBJ databases">
        <title>Genome sequencing of genetic groups of Flavobacterium columnare.</title>
        <authorList>
            <person name="Waldbieser G.C."/>
            <person name="Griffin M.J."/>
            <person name="LaFrentz B.R."/>
        </authorList>
    </citation>
    <scope>NUCLEOTIDE SEQUENCE</scope>
    <source>
        <strain evidence="1">90-106</strain>
    </source>
</reference>
<dbReference type="RefSeq" id="WP_164849154.1">
    <property type="nucleotide sequence ID" value="NZ_RQSM01000004.1"/>
</dbReference>
<dbReference type="KEGG" id="fdv:JJC05_12165"/>
<sequence>MADPSFLLGSGIEMNYFYDDKKFIRKVIVHKEQLEKNNKIFLEQYKMILEASK</sequence>
<gene>
    <name evidence="1" type="ORF">JJC05_12165</name>
</gene>
<organism evidence="1">
    <name type="scientific">Flavobacterium columnare</name>
    <dbReference type="NCBI Taxonomy" id="996"/>
    <lineage>
        <taxon>Bacteria</taxon>
        <taxon>Pseudomonadati</taxon>
        <taxon>Bacteroidota</taxon>
        <taxon>Flavobacteriia</taxon>
        <taxon>Flavobacteriales</taxon>
        <taxon>Flavobacteriaceae</taxon>
        <taxon>Flavobacterium</taxon>
    </lineage>
</organism>
<proteinExistence type="predicted"/>
<protein>
    <submittedName>
        <fullName evidence="1">Uncharacterized protein</fullName>
    </submittedName>
</protein>
<dbReference type="AlphaFoldDB" id="A0A8G0KVB0"/>
<dbReference type="EMBL" id="CP067378">
    <property type="protein sequence ID" value="QYS88429.1"/>
    <property type="molecule type" value="Genomic_DNA"/>
</dbReference>